<dbReference type="PROSITE" id="PS51737">
    <property type="entry name" value="RECOMBINASE_DNA_BIND"/>
    <property type="match status" value="1"/>
</dbReference>
<dbReference type="RefSeq" id="WP_012742114.1">
    <property type="nucleotide sequence ID" value="NC_012781.1"/>
</dbReference>
<dbReference type="InterPro" id="IPR006118">
    <property type="entry name" value="Recombinase_CS"/>
</dbReference>
<feature type="domain" description="Recombinase" evidence="8">
    <location>
        <begin position="162"/>
        <end position="282"/>
    </location>
</feature>
<protein>
    <submittedName>
        <fullName evidence="9">Site-specific recombinase</fullName>
    </submittedName>
</protein>
<name>C4Z7Z8_AGARV</name>
<keyword evidence="1" id="KW-0229">DNA integration</keyword>
<dbReference type="InterPro" id="IPR011109">
    <property type="entry name" value="DNA_bind_recombinase_dom"/>
</dbReference>
<evidence type="ECO:0000256" key="5">
    <source>
        <dbReference type="PROSITE-ProRule" id="PRU10137"/>
    </source>
</evidence>
<dbReference type="Gene3D" id="3.90.1750.20">
    <property type="entry name" value="Putative Large Serine Recombinase, Chain B, Domain 2"/>
    <property type="match status" value="1"/>
</dbReference>
<evidence type="ECO:0000313" key="9">
    <source>
        <dbReference type="EMBL" id="ACR75015.1"/>
    </source>
</evidence>
<dbReference type="PROSITE" id="PS00397">
    <property type="entry name" value="RECOMBINASES_1"/>
    <property type="match status" value="1"/>
</dbReference>
<dbReference type="Pfam" id="PF13408">
    <property type="entry name" value="Zn_ribbon_recom"/>
    <property type="match status" value="1"/>
</dbReference>
<keyword evidence="6" id="KW-0175">Coiled coil</keyword>
<dbReference type="PROSITE" id="PS51736">
    <property type="entry name" value="RECOMBINASES_3"/>
    <property type="match status" value="1"/>
</dbReference>
<dbReference type="KEGG" id="ere:EUBREC_1255"/>
<evidence type="ECO:0000256" key="4">
    <source>
        <dbReference type="PIRSR" id="PIRSR606118-50"/>
    </source>
</evidence>
<gene>
    <name evidence="9" type="ordered locus">EUBREC_1255</name>
</gene>
<keyword evidence="2" id="KW-0238">DNA-binding</keyword>
<dbReference type="CDD" id="cd00338">
    <property type="entry name" value="Ser_Recombinase"/>
    <property type="match status" value="1"/>
</dbReference>
<feature type="coiled-coil region" evidence="6">
    <location>
        <begin position="380"/>
        <end position="428"/>
    </location>
</feature>
<dbReference type="Gene3D" id="3.40.50.1390">
    <property type="entry name" value="Resolvase, N-terminal catalytic domain"/>
    <property type="match status" value="1"/>
</dbReference>
<dbReference type="GO" id="GO:0003677">
    <property type="term" value="F:DNA binding"/>
    <property type="evidence" value="ECO:0007669"/>
    <property type="project" value="UniProtKB-KW"/>
</dbReference>
<dbReference type="HOGENOM" id="CLU_010686_18_11_9"/>
<dbReference type="PANTHER" id="PTHR30461:SF23">
    <property type="entry name" value="DNA RECOMBINASE-RELATED"/>
    <property type="match status" value="1"/>
</dbReference>
<dbReference type="PaxDb" id="515619-EUBREC_1255"/>
<evidence type="ECO:0000313" key="10">
    <source>
        <dbReference type="Proteomes" id="UP000001477"/>
    </source>
</evidence>
<evidence type="ECO:0000259" key="7">
    <source>
        <dbReference type="PROSITE" id="PS51736"/>
    </source>
</evidence>
<dbReference type="GO" id="GO:0015074">
    <property type="term" value="P:DNA integration"/>
    <property type="evidence" value="ECO:0007669"/>
    <property type="project" value="UniProtKB-KW"/>
</dbReference>
<dbReference type="STRING" id="515619.EUBREC_1255"/>
<dbReference type="Proteomes" id="UP000001477">
    <property type="component" value="Chromosome"/>
</dbReference>
<dbReference type="Pfam" id="PF07508">
    <property type="entry name" value="Recombinase"/>
    <property type="match status" value="1"/>
</dbReference>
<dbReference type="GO" id="GO:0000150">
    <property type="term" value="F:DNA strand exchange activity"/>
    <property type="evidence" value="ECO:0007669"/>
    <property type="project" value="InterPro"/>
</dbReference>
<dbReference type="InterPro" id="IPR050639">
    <property type="entry name" value="SSR_resolvase"/>
</dbReference>
<accession>C4Z7Z8</accession>
<organism evidence="9 10">
    <name type="scientific">Agathobacter rectalis (strain ATCC 33656 / DSM 3377 / JCM 17463 / KCTC 5835 / VPI 0990)</name>
    <name type="common">Eubacterium rectale</name>
    <dbReference type="NCBI Taxonomy" id="515619"/>
    <lineage>
        <taxon>Bacteria</taxon>
        <taxon>Bacillati</taxon>
        <taxon>Bacillota</taxon>
        <taxon>Clostridia</taxon>
        <taxon>Lachnospirales</taxon>
        <taxon>Lachnospiraceae</taxon>
        <taxon>Agathobacter</taxon>
    </lineage>
</organism>
<dbReference type="AlphaFoldDB" id="C4Z7Z8"/>
<dbReference type="InterPro" id="IPR036162">
    <property type="entry name" value="Resolvase-like_N_sf"/>
</dbReference>
<dbReference type="PANTHER" id="PTHR30461">
    <property type="entry name" value="DNA-INVERTASE FROM LAMBDOID PROPHAGE"/>
    <property type="match status" value="1"/>
</dbReference>
<sequence length="496" mass="56521">MEKLRTGALYIRVSTDKQEELSPDAQRRLLLEYAAKNNIILSNEYIFEEDGISGRKADKRPNFQRMIGLAKSKEHPFDAILVWKFSRFARNQEESIVYKSLLRKNNVEVISVSEPLVDGPFGTLIERIIEWMDEYYSIRLSGEVTRGMTENAMRGNFQASPPLGYSITAHKATPVIVESEAKIVRMIFNLYTEQGYSIIEITRQLNALGYKTRAGKSFENRGIKYILTNEVYTGKSVWNKRDSASRPKDKTEWIIADGAHEPIISPEQFQRAKVRLESNYRPRYAKPSGVCSHWLSGIVKCSACGRSLSISLAGANKQGKRYIYLQCYGYLKGKCNVSHAISEKKIVPMVLAALKDAISSENLSFKVINTDSQSNYPAAIDIYQNQLDELTKKEKRIKMAYMDGIDTIEEYRKNKELLLEERKSIESRINALPKPAAKSDTTAALRSKIKTVYDSLLNEDLSMQTRNDLLKSVVEKIVFNKKEATIDVYFYTSNPL</sequence>
<dbReference type="SMART" id="SM00857">
    <property type="entry name" value="Resolvase"/>
    <property type="match status" value="1"/>
</dbReference>
<dbReference type="EMBL" id="CP001107">
    <property type="protein sequence ID" value="ACR75015.1"/>
    <property type="molecule type" value="Genomic_DNA"/>
</dbReference>
<feature type="domain" description="Resolvase/invertase-type recombinase catalytic" evidence="7">
    <location>
        <begin position="6"/>
        <end position="155"/>
    </location>
</feature>
<evidence type="ECO:0000256" key="2">
    <source>
        <dbReference type="ARBA" id="ARBA00023125"/>
    </source>
</evidence>
<reference evidence="9 10" key="1">
    <citation type="journal article" date="2009" name="Proc. Natl. Acad. Sci. U.S.A.">
        <title>Characterizing a model human gut microbiota composed of members of its two dominant bacterial phyla.</title>
        <authorList>
            <person name="Mahowald M.A."/>
            <person name="Rey F.E."/>
            <person name="Seedorf H."/>
            <person name="Turnbaugh P.J."/>
            <person name="Fulton R.S."/>
            <person name="Wollam A."/>
            <person name="Shah N."/>
            <person name="Wang C."/>
            <person name="Magrini V."/>
            <person name="Wilson R.K."/>
            <person name="Cantarel B.L."/>
            <person name="Coutinho P.M."/>
            <person name="Henrissat B."/>
            <person name="Crock L.W."/>
            <person name="Russell A."/>
            <person name="Verberkmoes N.C."/>
            <person name="Hettich R.L."/>
            <person name="Gordon J.I."/>
        </authorList>
    </citation>
    <scope>NUCLEOTIDE SEQUENCE [LARGE SCALE GENOMIC DNA]</scope>
    <source>
        <strain evidence="10">ATCC 33656 / DSM 3377 / JCM 17463 / KCTC 5835 / LMG 30912 / VPI 0990</strain>
    </source>
</reference>
<evidence type="ECO:0000256" key="3">
    <source>
        <dbReference type="ARBA" id="ARBA00023172"/>
    </source>
</evidence>
<feature type="active site" description="O-(5'-phospho-DNA)-serine intermediate" evidence="4 5">
    <location>
        <position position="14"/>
    </location>
</feature>
<dbReference type="InterPro" id="IPR006119">
    <property type="entry name" value="Resolv_N"/>
</dbReference>
<dbReference type="InterPro" id="IPR038109">
    <property type="entry name" value="DNA_bind_recomb_sf"/>
</dbReference>
<dbReference type="InterPro" id="IPR025827">
    <property type="entry name" value="Zn_ribbon_recom_dom"/>
</dbReference>
<evidence type="ECO:0000259" key="8">
    <source>
        <dbReference type="PROSITE" id="PS51737"/>
    </source>
</evidence>
<dbReference type="GeneID" id="86988092"/>
<dbReference type="SUPFAM" id="SSF53041">
    <property type="entry name" value="Resolvase-like"/>
    <property type="match status" value="1"/>
</dbReference>
<proteinExistence type="predicted"/>
<evidence type="ECO:0000256" key="1">
    <source>
        <dbReference type="ARBA" id="ARBA00022908"/>
    </source>
</evidence>
<keyword evidence="3" id="KW-0233">DNA recombination</keyword>
<evidence type="ECO:0000256" key="6">
    <source>
        <dbReference type="SAM" id="Coils"/>
    </source>
</evidence>
<dbReference type="Pfam" id="PF00239">
    <property type="entry name" value="Resolvase"/>
    <property type="match status" value="1"/>
</dbReference>